<proteinExistence type="predicted"/>
<sequence length="225" mass="26187">MRVRQMAISILFIAIIIGILFLFALYMYENSPFSKTTGYTFIDLWTDKKIKSLYKIVRALPKESDNYKILFNLVLPNNRNVDMVILHEAGIFVTDIKNLGGWIFGREQDSLWAQALHKDKLIKFNNPIIDTKLAILDLKEVLPNLARGHFQSLIVFNDNCSFNKIEIHSQNVDVVKVKELKNYWKNDLDKKITTEEINKIYNALEKYVSFKENKKQPSINNITAN</sequence>
<dbReference type="OrthoDB" id="5782056at2"/>
<keyword evidence="1" id="KW-0472">Membrane</keyword>
<organism evidence="3 4">
    <name type="scientific">Lysinibacillus telephonicus</name>
    <dbReference type="NCBI Taxonomy" id="1714840"/>
    <lineage>
        <taxon>Bacteria</taxon>
        <taxon>Bacillati</taxon>
        <taxon>Bacillota</taxon>
        <taxon>Bacilli</taxon>
        <taxon>Bacillales</taxon>
        <taxon>Bacillaceae</taxon>
        <taxon>Lysinibacillus</taxon>
    </lineage>
</organism>
<reference evidence="3 4" key="1">
    <citation type="submission" date="2018-12" db="EMBL/GenBank/DDBJ databases">
        <authorList>
            <person name="Yu L."/>
        </authorList>
    </citation>
    <scope>NUCLEOTIDE SEQUENCE [LARGE SCALE GENOMIC DNA]</scope>
    <source>
        <strain evidence="3 4">S5H2222</strain>
    </source>
</reference>
<keyword evidence="1" id="KW-1133">Transmembrane helix</keyword>
<name>A0A3S0JYD5_9BACI</name>
<dbReference type="InterPro" id="IPR011528">
    <property type="entry name" value="NERD"/>
</dbReference>
<dbReference type="Proteomes" id="UP000276349">
    <property type="component" value="Unassembled WGS sequence"/>
</dbReference>
<keyword evidence="1" id="KW-0812">Transmembrane</keyword>
<feature type="domain" description="NERD" evidence="2">
    <location>
        <begin position="48"/>
        <end position="161"/>
    </location>
</feature>
<dbReference type="Pfam" id="PF08378">
    <property type="entry name" value="NERD"/>
    <property type="match status" value="1"/>
</dbReference>
<evidence type="ECO:0000313" key="4">
    <source>
        <dbReference type="Proteomes" id="UP000276349"/>
    </source>
</evidence>
<evidence type="ECO:0000259" key="2">
    <source>
        <dbReference type="PROSITE" id="PS50965"/>
    </source>
</evidence>
<dbReference type="PROSITE" id="PS50965">
    <property type="entry name" value="NERD"/>
    <property type="match status" value="1"/>
</dbReference>
<comment type="caution">
    <text evidence="3">The sequence shown here is derived from an EMBL/GenBank/DDBJ whole genome shotgun (WGS) entry which is preliminary data.</text>
</comment>
<keyword evidence="4" id="KW-1185">Reference proteome</keyword>
<dbReference type="EMBL" id="RXNR01000010">
    <property type="protein sequence ID" value="RTQ94619.1"/>
    <property type="molecule type" value="Genomic_DNA"/>
</dbReference>
<evidence type="ECO:0000313" key="3">
    <source>
        <dbReference type="EMBL" id="RTQ94619.1"/>
    </source>
</evidence>
<evidence type="ECO:0000256" key="1">
    <source>
        <dbReference type="SAM" id="Phobius"/>
    </source>
</evidence>
<accession>A0A3S0JYD5</accession>
<protein>
    <submittedName>
        <fullName evidence="3">NERD domain-containing protein</fullName>
    </submittedName>
</protein>
<dbReference type="AlphaFoldDB" id="A0A3S0JYD5"/>
<feature type="transmembrane region" description="Helical" evidence="1">
    <location>
        <begin position="7"/>
        <end position="28"/>
    </location>
</feature>
<gene>
    <name evidence="3" type="ORF">EKG35_05200</name>
</gene>